<dbReference type="Proteomes" id="UP001497482">
    <property type="component" value="Chromosome 1"/>
</dbReference>
<dbReference type="EMBL" id="OZ035823">
    <property type="protein sequence ID" value="CAL1568875.1"/>
    <property type="molecule type" value="Genomic_DNA"/>
</dbReference>
<feature type="compositionally biased region" description="Acidic residues" evidence="1">
    <location>
        <begin position="1"/>
        <end position="10"/>
    </location>
</feature>
<keyword evidence="3" id="KW-1185">Reference proteome</keyword>
<evidence type="ECO:0000256" key="1">
    <source>
        <dbReference type="SAM" id="MobiDB-lite"/>
    </source>
</evidence>
<protein>
    <submittedName>
        <fullName evidence="2">Uncharacterized protein</fullName>
    </submittedName>
</protein>
<name>A0AAV2IZ14_KNICA</name>
<evidence type="ECO:0000313" key="3">
    <source>
        <dbReference type="Proteomes" id="UP001497482"/>
    </source>
</evidence>
<feature type="region of interest" description="Disordered" evidence="1">
    <location>
        <begin position="55"/>
        <end position="88"/>
    </location>
</feature>
<dbReference type="AlphaFoldDB" id="A0AAV2IZ14"/>
<reference evidence="2 3" key="1">
    <citation type="submission" date="2024-04" db="EMBL/GenBank/DDBJ databases">
        <authorList>
            <person name="Waldvogel A.-M."/>
            <person name="Schoenle A."/>
        </authorList>
    </citation>
    <scope>NUCLEOTIDE SEQUENCE [LARGE SCALE GENOMIC DNA]</scope>
</reference>
<accession>A0AAV2IZ14</accession>
<evidence type="ECO:0000313" key="2">
    <source>
        <dbReference type="EMBL" id="CAL1568875.1"/>
    </source>
</evidence>
<sequence>MDLDKAEDDAALWSGDSGGRVITSYRETPDLTGAEARQKDKGPLWLQMRLAPRPLGMLPSSEAGGGNNTDREASTQRWTLISPFLARG</sequence>
<gene>
    <name evidence="2" type="ORF">KC01_LOCUS1409</name>
</gene>
<organism evidence="2 3">
    <name type="scientific">Knipowitschia caucasica</name>
    <name type="common">Caucasian dwarf goby</name>
    <name type="synonym">Pomatoschistus caucasicus</name>
    <dbReference type="NCBI Taxonomy" id="637954"/>
    <lineage>
        <taxon>Eukaryota</taxon>
        <taxon>Metazoa</taxon>
        <taxon>Chordata</taxon>
        <taxon>Craniata</taxon>
        <taxon>Vertebrata</taxon>
        <taxon>Euteleostomi</taxon>
        <taxon>Actinopterygii</taxon>
        <taxon>Neopterygii</taxon>
        <taxon>Teleostei</taxon>
        <taxon>Neoteleostei</taxon>
        <taxon>Acanthomorphata</taxon>
        <taxon>Gobiaria</taxon>
        <taxon>Gobiiformes</taxon>
        <taxon>Gobioidei</taxon>
        <taxon>Gobiidae</taxon>
        <taxon>Gobiinae</taxon>
        <taxon>Knipowitschia</taxon>
    </lineage>
</organism>
<proteinExistence type="predicted"/>
<feature type="region of interest" description="Disordered" evidence="1">
    <location>
        <begin position="1"/>
        <end position="26"/>
    </location>
</feature>